<evidence type="ECO:0008006" key="3">
    <source>
        <dbReference type="Google" id="ProtNLM"/>
    </source>
</evidence>
<name>A0ABT4CW61_9CLOT</name>
<gene>
    <name evidence="1" type="ORF">OW763_02595</name>
</gene>
<keyword evidence="2" id="KW-1185">Reference proteome</keyword>
<protein>
    <recommendedName>
        <fullName evidence="3">DUF2382 domain-containing protein</fullName>
    </recommendedName>
</protein>
<dbReference type="EMBL" id="JAPQER010000001">
    <property type="protein sequence ID" value="MCY6483244.1"/>
    <property type="molecule type" value="Genomic_DNA"/>
</dbReference>
<accession>A0ABT4CW61</accession>
<comment type="caution">
    <text evidence="1">The sequence shown here is derived from an EMBL/GenBank/DDBJ whole genome shotgun (WGS) entry which is preliminary data.</text>
</comment>
<reference evidence="1" key="1">
    <citation type="submission" date="2022-12" db="EMBL/GenBank/DDBJ databases">
        <authorList>
            <person name="Wang J."/>
        </authorList>
    </citation>
    <scope>NUCLEOTIDE SEQUENCE</scope>
    <source>
        <strain evidence="1">HY-45-18</strain>
    </source>
</reference>
<evidence type="ECO:0000313" key="2">
    <source>
        <dbReference type="Proteomes" id="UP001078443"/>
    </source>
</evidence>
<evidence type="ECO:0000313" key="1">
    <source>
        <dbReference type="EMBL" id="MCY6483244.1"/>
    </source>
</evidence>
<dbReference type="Proteomes" id="UP001078443">
    <property type="component" value="Unassembled WGS sequence"/>
</dbReference>
<dbReference type="RefSeq" id="WP_268039500.1">
    <property type="nucleotide sequence ID" value="NZ_JAPQER010000001.1"/>
</dbReference>
<sequence length="73" mass="8781">MNKIIYNHKKEEHLKGSEISKEKLQQLKNKQIGNLEQKERTVIVPTMTIMDENQDIKEVEIETHMYEVEDKQR</sequence>
<proteinExistence type="predicted"/>
<organism evidence="1 2">
    <name type="scientific">Clostridium aestuarii</name>
    <dbReference type="NCBI Taxonomy" id="338193"/>
    <lineage>
        <taxon>Bacteria</taxon>
        <taxon>Bacillati</taxon>
        <taxon>Bacillota</taxon>
        <taxon>Clostridia</taxon>
        <taxon>Eubacteriales</taxon>
        <taxon>Clostridiaceae</taxon>
        <taxon>Clostridium</taxon>
    </lineage>
</organism>